<feature type="region of interest" description="Disordered" evidence="6">
    <location>
        <begin position="137"/>
        <end position="175"/>
    </location>
</feature>
<keyword evidence="2" id="KW-0677">Repeat</keyword>
<evidence type="ECO:0000259" key="7">
    <source>
        <dbReference type="PROSITE" id="PS50157"/>
    </source>
</evidence>
<dbReference type="Pfam" id="PF00096">
    <property type="entry name" value="zf-C2H2"/>
    <property type="match status" value="7"/>
</dbReference>
<dbReference type="PROSITE" id="PS00028">
    <property type="entry name" value="ZINC_FINGER_C2H2_1"/>
    <property type="match status" value="9"/>
</dbReference>
<dbReference type="GO" id="GO:0005694">
    <property type="term" value="C:chromosome"/>
    <property type="evidence" value="ECO:0007669"/>
    <property type="project" value="UniProtKB-ARBA"/>
</dbReference>
<reference evidence="8" key="1">
    <citation type="submission" date="2025-08" db="UniProtKB">
        <authorList>
            <consortium name="Ensembl"/>
        </authorList>
    </citation>
    <scope>IDENTIFICATION</scope>
</reference>
<dbReference type="Gene3D" id="3.30.160.60">
    <property type="entry name" value="Classic Zinc Finger"/>
    <property type="match status" value="9"/>
</dbReference>
<evidence type="ECO:0000256" key="6">
    <source>
        <dbReference type="SAM" id="MobiDB-lite"/>
    </source>
</evidence>
<dbReference type="SUPFAM" id="SSF57667">
    <property type="entry name" value="beta-beta-alpha zinc fingers"/>
    <property type="match status" value="5"/>
</dbReference>
<dbReference type="InterPro" id="IPR013087">
    <property type="entry name" value="Znf_C2H2_type"/>
</dbReference>
<proteinExistence type="predicted"/>
<dbReference type="SMART" id="SM00355">
    <property type="entry name" value="ZnF_C2H2"/>
    <property type="match status" value="9"/>
</dbReference>
<feature type="domain" description="C2H2-type" evidence="7">
    <location>
        <begin position="708"/>
        <end position="735"/>
    </location>
</feature>
<accession>A0A8C5ABL1</accession>
<feature type="domain" description="C2H2-type" evidence="7">
    <location>
        <begin position="624"/>
        <end position="651"/>
    </location>
</feature>
<name>A0A8C5ABL1_GADMO</name>
<dbReference type="PANTHER" id="PTHR23235">
    <property type="entry name" value="KRUEPPEL-LIKE TRANSCRIPTION FACTOR"/>
    <property type="match status" value="1"/>
</dbReference>
<dbReference type="Ensembl" id="ENSGMOT00000073409.1">
    <property type="protein sequence ID" value="ENSGMOP00000028466.1"/>
    <property type="gene ID" value="ENSGMOG00000024250.1"/>
</dbReference>
<dbReference type="GO" id="GO:0005634">
    <property type="term" value="C:nucleus"/>
    <property type="evidence" value="ECO:0007669"/>
    <property type="project" value="UniProtKB-SubCell"/>
</dbReference>
<feature type="domain" description="C2H2-type" evidence="7">
    <location>
        <begin position="596"/>
        <end position="623"/>
    </location>
</feature>
<keyword evidence="9" id="KW-1185">Reference proteome</keyword>
<dbReference type="GO" id="GO:0043565">
    <property type="term" value="F:sequence-specific DNA binding"/>
    <property type="evidence" value="ECO:0007669"/>
    <property type="project" value="UniProtKB-ARBA"/>
</dbReference>
<feature type="domain" description="C2H2-type" evidence="7">
    <location>
        <begin position="484"/>
        <end position="511"/>
    </location>
</feature>
<dbReference type="GO" id="GO:0045893">
    <property type="term" value="P:positive regulation of DNA-templated transcription"/>
    <property type="evidence" value="ECO:0007669"/>
    <property type="project" value="UniProtKB-ARBA"/>
</dbReference>
<evidence type="ECO:0000256" key="3">
    <source>
        <dbReference type="ARBA" id="ARBA00022771"/>
    </source>
</evidence>
<dbReference type="GO" id="GO:0008270">
    <property type="term" value="F:zinc ion binding"/>
    <property type="evidence" value="ECO:0007669"/>
    <property type="project" value="UniProtKB-KW"/>
</dbReference>
<feature type="domain" description="C2H2-type" evidence="7">
    <location>
        <begin position="568"/>
        <end position="595"/>
    </location>
</feature>
<keyword evidence="4" id="KW-0862">Zinc</keyword>
<feature type="domain" description="C2H2-type" evidence="7">
    <location>
        <begin position="512"/>
        <end position="539"/>
    </location>
</feature>
<feature type="domain" description="C2H2-type" evidence="7">
    <location>
        <begin position="540"/>
        <end position="567"/>
    </location>
</feature>
<dbReference type="PANTHER" id="PTHR23235:SF176">
    <property type="entry name" value="C2H2-TYPE DOMAIN-CONTAINING PROTEIN"/>
    <property type="match status" value="1"/>
</dbReference>
<reference evidence="8" key="2">
    <citation type="submission" date="2025-09" db="UniProtKB">
        <authorList>
            <consortium name="Ensembl"/>
        </authorList>
    </citation>
    <scope>IDENTIFICATION</scope>
</reference>
<dbReference type="GO" id="GO:0000122">
    <property type="term" value="P:negative regulation of transcription by RNA polymerase II"/>
    <property type="evidence" value="ECO:0007669"/>
    <property type="project" value="UniProtKB-ARBA"/>
</dbReference>
<dbReference type="GeneTree" id="ENSGT01150000286971"/>
<dbReference type="AlphaFoldDB" id="A0A8C5ABL1"/>
<sequence length="740" mass="82674">MPRTPGTRHFRVGIRNISLLSCGISRRYACWFLSTTEYNILMNMLPCGPTLEVQLSSIMDVLAKAAVSEISQLFLEGSATFRLQITRSLKENQSLRMRMKVIRSELFSLRLQTRSNASCAASRFALGRDNICKPQTKPLGNGECDDFGDRSTQRGAPSDGLHVDAPGSSHLSSHSEELRILSVHGKGEGPLALDSNDTLSLERGEQLVHREELTGQLQTPDTILIKEEEDIGGDMPAVEDCDDFGDHSTQRGATSDCLHVDAPGSSHMSSHSEELRILSVHGKGEGPLALRGHDALFTASKRDAKNSLSADHSVVKSLVRGEQLVRHKELTVQQNPDTVLIKEEEDIGGGMPAVEDCDEFGDCSTQHGATSDSLHVDAPGFSHMSGHNGELRLLSFHGKGEGPLAVDVHENLFTVFKPEALSSLAAEHSVGKSLERGEQLVHREELTGHRGGGKDRHAVLSGEGLPDETNMVIHRRTHTAEKPYGCDQCVKRFTKSSHLKEHMRTHSGEKPYRCDQCVKRFSTGSLLKVHMRTHSGGKPYSCDQCVKCYSRSFHLKEHMRTHSGEKPYRCDQCVKCFITSCSLKSHMRTHTGEKPYGCDQCMKRFSLKGGLTSHMRTHSGEKPYRCDQCVKRYSWSSQLKVHHRTHSGEKPYRCDQCEKCFPEKSYLQSHMRTHSEEKPYRCDQCVKRFRLTSDLKSHMRTHSGEKPYRCDQCVKCFSKSSILKIHMRTHTGEKVGATNV</sequence>
<feature type="domain" description="C2H2-type" evidence="7">
    <location>
        <begin position="680"/>
        <end position="707"/>
    </location>
</feature>
<protein>
    <recommendedName>
        <fullName evidence="7">C2H2-type domain-containing protein</fullName>
    </recommendedName>
</protein>
<organism evidence="8 9">
    <name type="scientific">Gadus morhua</name>
    <name type="common">Atlantic cod</name>
    <dbReference type="NCBI Taxonomy" id="8049"/>
    <lineage>
        <taxon>Eukaryota</taxon>
        <taxon>Metazoa</taxon>
        <taxon>Chordata</taxon>
        <taxon>Craniata</taxon>
        <taxon>Vertebrata</taxon>
        <taxon>Euteleostomi</taxon>
        <taxon>Actinopterygii</taxon>
        <taxon>Neopterygii</taxon>
        <taxon>Teleostei</taxon>
        <taxon>Neoteleostei</taxon>
        <taxon>Acanthomorphata</taxon>
        <taxon>Zeiogadaria</taxon>
        <taxon>Gadariae</taxon>
        <taxon>Gadiformes</taxon>
        <taxon>Gadoidei</taxon>
        <taxon>Gadidae</taxon>
        <taxon>Gadus</taxon>
    </lineage>
</organism>
<evidence type="ECO:0000313" key="8">
    <source>
        <dbReference type="Ensembl" id="ENSGMOP00000028466.1"/>
    </source>
</evidence>
<evidence type="ECO:0000256" key="4">
    <source>
        <dbReference type="ARBA" id="ARBA00022833"/>
    </source>
</evidence>
<evidence type="ECO:0000256" key="2">
    <source>
        <dbReference type="ARBA" id="ARBA00022737"/>
    </source>
</evidence>
<evidence type="ECO:0000313" key="9">
    <source>
        <dbReference type="Proteomes" id="UP000694546"/>
    </source>
</evidence>
<evidence type="ECO:0000256" key="1">
    <source>
        <dbReference type="ARBA" id="ARBA00022723"/>
    </source>
</evidence>
<evidence type="ECO:0000256" key="5">
    <source>
        <dbReference type="PROSITE-ProRule" id="PRU00042"/>
    </source>
</evidence>
<dbReference type="Proteomes" id="UP000694546">
    <property type="component" value="Chromosome 7"/>
</dbReference>
<feature type="domain" description="C2H2-type" evidence="7">
    <location>
        <begin position="652"/>
        <end position="679"/>
    </location>
</feature>
<dbReference type="GO" id="GO:0045595">
    <property type="term" value="P:regulation of cell differentiation"/>
    <property type="evidence" value="ECO:0007669"/>
    <property type="project" value="UniProtKB-ARBA"/>
</dbReference>
<keyword evidence="3 5" id="KW-0863">Zinc-finger</keyword>
<dbReference type="GO" id="GO:0000981">
    <property type="term" value="F:DNA-binding transcription factor activity, RNA polymerase II-specific"/>
    <property type="evidence" value="ECO:0007669"/>
    <property type="project" value="TreeGrafter"/>
</dbReference>
<keyword evidence="1" id="KW-0479">Metal-binding</keyword>
<dbReference type="InterPro" id="IPR036236">
    <property type="entry name" value="Znf_C2H2_sf"/>
</dbReference>
<dbReference type="PROSITE" id="PS50157">
    <property type="entry name" value="ZINC_FINGER_C2H2_2"/>
    <property type="match status" value="9"/>
</dbReference>